<sequence>MSGTFAAAYIGNLLIEHAGEKIVVPDHKLYFIPVESELEAAYLTGFLNSPTIVKAVSAYAAQFSLGASVAEYLNIPKFDEANEQMAAIGTIARDLTKRFGAVQQSDLALLDARVRTLLEI</sequence>
<organism evidence="1">
    <name type="scientific">freshwater metagenome</name>
    <dbReference type="NCBI Taxonomy" id="449393"/>
    <lineage>
        <taxon>unclassified sequences</taxon>
        <taxon>metagenomes</taxon>
        <taxon>ecological metagenomes</taxon>
    </lineage>
</organism>
<protein>
    <submittedName>
        <fullName evidence="1">Unannotated protein</fullName>
    </submittedName>
</protein>
<proteinExistence type="predicted"/>
<dbReference type="AlphaFoldDB" id="A0A6J6XSK5"/>
<name>A0A6J6XSK5_9ZZZZ</name>
<reference evidence="1" key="1">
    <citation type="submission" date="2020-05" db="EMBL/GenBank/DDBJ databases">
        <authorList>
            <person name="Chiriac C."/>
            <person name="Salcher M."/>
            <person name="Ghai R."/>
            <person name="Kavagutti S V."/>
        </authorList>
    </citation>
    <scope>NUCLEOTIDE SEQUENCE</scope>
</reference>
<evidence type="ECO:0000313" key="1">
    <source>
        <dbReference type="EMBL" id="CAB4800270.1"/>
    </source>
</evidence>
<gene>
    <name evidence="1" type="ORF">UFOPK2992_00981</name>
</gene>
<dbReference type="EMBL" id="CAFAAI010000160">
    <property type="protein sequence ID" value="CAB4800270.1"/>
    <property type="molecule type" value="Genomic_DNA"/>
</dbReference>
<accession>A0A6J6XSK5</accession>